<feature type="region of interest" description="Disordered" evidence="1">
    <location>
        <begin position="1"/>
        <end position="22"/>
    </location>
</feature>
<dbReference type="PANTHER" id="PTHR43244">
    <property type="match status" value="1"/>
</dbReference>
<dbReference type="CDD" id="cd01097">
    <property type="entry name" value="Tetrahydromethanopterin_reductase"/>
    <property type="match status" value="1"/>
</dbReference>
<comment type="caution">
    <text evidence="3">The sequence shown here is derived from an EMBL/GenBank/DDBJ whole genome shotgun (WGS) entry which is preliminary data.</text>
</comment>
<dbReference type="Pfam" id="PF00296">
    <property type="entry name" value="Bac_luciferase"/>
    <property type="match status" value="1"/>
</dbReference>
<sequence length="357" mass="39070">MTQTGTTQTGTTHTGEPGRGRLAIDSGVASRLTGVPESARTVEDQGFDGCWAGETNHDPFLALTLAAEHTSRIELGTNIAVAFARNPMSVASLAWDLQDLSHGRFNLGLGTQIKPHIEKRFGMPWSEPAERMREFVDALQAIWSAWQDGTRLRFEGRFYTHKIMSPMFTPEPNPYPAPKVFLAAVGERVTEMCGEVADGLLTHPFTTRRFLDEVTSPMVQRGLDRSGRARAGFQLTSPVFVVTGETEQGFVEAAAATRRQIAFYGSTPAYRKVLELHGWGDLQTELHDLSLRGEWETMGELITDEILATFAVVAPVDEVADGLLDRCAGVIDRAVPALPTNLSAEAKSRIVADLRST</sequence>
<dbReference type="NCBIfam" id="TIGR03617">
    <property type="entry name" value="F420_MSMEG_2256"/>
    <property type="match status" value="1"/>
</dbReference>
<organism evidence="3 4">
    <name type="scientific">Gordonia hankookensis</name>
    <dbReference type="NCBI Taxonomy" id="589403"/>
    <lineage>
        <taxon>Bacteria</taxon>
        <taxon>Bacillati</taxon>
        <taxon>Actinomycetota</taxon>
        <taxon>Actinomycetes</taxon>
        <taxon>Mycobacteriales</taxon>
        <taxon>Gordoniaceae</taxon>
        <taxon>Gordonia</taxon>
    </lineage>
</organism>
<dbReference type="InterPro" id="IPR019919">
    <property type="entry name" value="Lucif-like_OxRdtase_MSMEG_2256"/>
</dbReference>
<evidence type="ECO:0000256" key="1">
    <source>
        <dbReference type="SAM" id="MobiDB-lite"/>
    </source>
</evidence>
<dbReference type="SUPFAM" id="SSF51679">
    <property type="entry name" value="Bacterial luciferase-like"/>
    <property type="match status" value="1"/>
</dbReference>
<gene>
    <name evidence="3" type="ORF">IDF66_07075</name>
</gene>
<dbReference type="Gene3D" id="3.20.20.30">
    <property type="entry name" value="Luciferase-like domain"/>
    <property type="match status" value="1"/>
</dbReference>
<dbReference type="InterPro" id="IPR011251">
    <property type="entry name" value="Luciferase-like_dom"/>
</dbReference>
<evidence type="ECO:0000313" key="3">
    <source>
        <dbReference type="EMBL" id="MBD1319342.1"/>
    </source>
</evidence>
<proteinExistence type="predicted"/>
<accession>A0ABR7W958</accession>
<evidence type="ECO:0000313" key="4">
    <source>
        <dbReference type="Proteomes" id="UP000602395"/>
    </source>
</evidence>
<dbReference type="PANTHER" id="PTHR43244:SF2">
    <property type="entry name" value="CONSERVED HYPOTHETICAL ALANINE AND PROLINE-RICH PROTEIN"/>
    <property type="match status" value="1"/>
</dbReference>
<feature type="domain" description="Luciferase-like" evidence="2">
    <location>
        <begin position="25"/>
        <end position="326"/>
    </location>
</feature>
<keyword evidence="4" id="KW-1185">Reference proteome</keyword>
<protein>
    <submittedName>
        <fullName evidence="3">LLM class F420-dependent oxidoreductase</fullName>
    </submittedName>
</protein>
<dbReference type="InterPro" id="IPR036661">
    <property type="entry name" value="Luciferase-like_sf"/>
</dbReference>
<dbReference type="RefSeq" id="WP_190266181.1">
    <property type="nucleotide sequence ID" value="NZ_BAABAD010000003.1"/>
</dbReference>
<name>A0ABR7W958_9ACTN</name>
<dbReference type="Proteomes" id="UP000602395">
    <property type="component" value="Unassembled WGS sequence"/>
</dbReference>
<evidence type="ECO:0000259" key="2">
    <source>
        <dbReference type="Pfam" id="PF00296"/>
    </source>
</evidence>
<feature type="compositionally biased region" description="Low complexity" evidence="1">
    <location>
        <begin position="1"/>
        <end position="15"/>
    </location>
</feature>
<reference evidence="3 4" key="1">
    <citation type="submission" date="2020-09" db="EMBL/GenBank/DDBJ databases">
        <title>Novel species in genus Gordonia.</title>
        <authorList>
            <person name="Zhang G."/>
        </authorList>
    </citation>
    <scope>NUCLEOTIDE SEQUENCE [LARGE SCALE GENOMIC DNA]</scope>
    <source>
        <strain evidence="3 4">ON-33</strain>
    </source>
</reference>
<dbReference type="InterPro" id="IPR050564">
    <property type="entry name" value="F420-G6PD/mer"/>
</dbReference>
<dbReference type="EMBL" id="JACWMS010000001">
    <property type="protein sequence ID" value="MBD1319342.1"/>
    <property type="molecule type" value="Genomic_DNA"/>
</dbReference>